<protein>
    <submittedName>
        <fullName evidence="4">DNA protecting protein DprA</fullName>
    </submittedName>
</protein>
<evidence type="ECO:0000256" key="1">
    <source>
        <dbReference type="ARBA" id="ARBA00006525"/>
    </source>
</evidence>
<evidence type="ECO:0000313" key="4">
    <source>
        <dbReference type="EMBL" id="ANY69686.1"/>
    </source>
</evidence>
<name>A0A1B2DPP6_9BACL</name>
<dbReference type="InterPro" id="IPR057666">
    <property type="entry name" value="DrpA_SLOG"/>
</dbReference>
<dbReference type="Pfam" id="PF17782">
    <property type="entry name" value="WHD_DprA"/>
    <property type="match status" value="1"/>
</dbReference>
<dbReference type="InterPro" id="IPR041614">
    <property type="entry name" value="DprA_WH"/>
</dbReference>
<dbReference type="InterPro" id="IPR003488">
    <property type="entry name" value="DprA"/>
</dbReference>
<accession>A0A1B2DPP6</accession>
<feature type="domain" description="DprA winged helix" evidence="3">
    <location>
        <begin position="312"/>
        <end position="367"/>
    </location>
</feature>
<dbReference type="GO" id="GO:0009294">
    <property type="term" value="P:DNA-mediated transformation"/>
    <property type="evidence" value="ECO:0007669"/>
    <property type="project" value="InterPro"/>
</dbReference>
<gene>
    <name evidence="4" type="ORF">BBD42_26745</name>
</gene>
<dbReference type="SUPFAM" id="SSF102405">
    <property type="entry name" value="MCP/YpsA-like"/>
    <property type="match status" value="1"/>
</dbReference>
<organism evidence="4">
    <name type="scientific">Paenibacillus sp. BIHB 4019</name>
    <dbReference type="NCBI Taxonomy" id="1870819"/>
    <lineage>
        <taxon>Bacteria</taxon>
        <taxon>Bacillati</taxon>
        <taxon>Bacillota</taxon>
        <taxon>Bacilli</taxon>
        <taxon>Bacillales</taxon>
        <taxon>Paenibacillaceae</taxon>
        <taxon>Paenibacillus</taxon>
    </lineage>
</organism>
<dbReference type="PANTHER" id="PTHR43022:SF1">
    <property type="entry name" value="PROTEIN SMF"/>
    <property type="match status" value="1"/>
</dbReference>
<comment type="similarity">
    <text evidence="1">Belongs to the DprA/Smf family.</text>
</comment>
<evidence type="ECO:0000259" key="2">
    <source>
        <dbReference type="Pfam" id="PF02481"/>
    </source>
</evidence>
<sequence length="373" mass="40366">MERDHDECRQIIMMLSEVPGIGWRTIQKAVASGAWREGSGQDEAAYIKAGFSTQQARSAVKRIGQGLIASGSSYEKAVQLGASVITPFDEAYPNYLLQIPQPPWVLYAIGRLELLKRPIIAIVGTRNPTAYGRHTASMLSEQLSAGRMTIASGLARGIDSKAHEAALRGVGSTIAVLACAVDCCYPSENRTLYRQIAEEGLLLSETPIGTPLHPGMFPLRNRIIAGLSLGTLVIEGAIGSGSLITAAQALDMNRDLFAVPGPISSPKSEGPNSLIRQGAKLVSAAEHIFEEYTWLGDERLKQSNSSAFSQLQSDKELSADERKIIALLRERPLSINELHQLIAVPFGHLSALLINLCIKRRIEQQSGSLYIAL</sequence>
<dbReference type="RefSeq" id="WP_099520684.1">
    <property type="nucleotide sequence ID" value="NZ_CP016808.1"/>
</dbReference>
<evidence type="ECO:0000259" key="3">
    <source>
        <dbReference type="Pfam" id="PF17782"/>
    </source>
</evidence>
<dbReference type="InterPro" id="IPR036388">
    <property type="entry name" value="WH-like_DNA-bd_sf"/>
</dbReference>
<dbReference type="Gene3D" id="3.40.50.450">
    <property type="match status" value="1"/>
</dbReference>
<dbReference type="EMBL" id="CP016808">
    <property type="protein sequence ID" value="ANY69686.1"/>
    <property type="molecule type" value="Genomic_DNA"/>
</dbReference>
<reference evidence="4" key="1">
    <citation type="submission" date="2016-08" db="EMBL/GenBank/DDBJ databases">
        <title>Complete Genome Seqeunce of Paenibacillus sp. BIHB 4019 from tea rhizoplane.</title>
        <authorList>
            <person name="Thakur R."/>
            <person name="Swarnkar M.K."/>
            <person name="Gulati A."/>
        </authorList>
    </citation>
    <scope>NUCLEOTIDE SEQUENCE [LARGE SCALE GENOMIC DNA]</scope>
    <source>
        <strain evidence="4">BIHB4019</strain>
    </source>
</reference>
<feature type="domain" description="Smf/DprA SLOG" evidence="2">
    <location>
        <begin position="84"/>
        <end position="292"/>
    </location>
</feature>
<dbReference type="Pfam" id="PF02481">
    <property type="entry name" value="DNA_processg_A"/>
    <property type="match status" value="1"/>
</dbReference>
<dbReference type="AlphaFoldDB" id="A0A1B2DPP6"/>
<dbReference type="NCBIfam" id="TIGR00732">
    <property type="entry name" value="dprA"/>
    <property type="match status" value="1"/>
</dbReference>
<proteinExistence type="inferred from homology"/>
<dbReference type="PANTHER" id="PTHR43022">
    <property type="entry name" value="PROTEIN SMF"/>
    <property type="match status" value="1"/>
</dbReference>
<dbReference type="Gene3D" id="1.10.10.10">
    <property type="entry name" value="Winged helix-like DNA-binding domain superfamily/Winged helix DNA-binding domain"/>
    <property type="match status" value="1"/>
</dbReference>